<reference evidence="2" key="1">
    <citation type="journal article" date="2023" name="Hortic. Res.">
        <title>A chromosome-level phased genome enabling allele-level studies in sweet orange: a case study on citrus Huanglongbing tolerance.</title>
        <authorList>
            <person name="Wu B."/>
            <person name="Yu Q."/>
            <person name="Deng Z."/>
            <person name="Duan Y."/>
            <person name="Luo F."/>
            <person name="Gmitter F. Jr."/>
        </authorList>
    </citation>
    <scope>NUCLEOTIDE SEQUENCE [LARGE SCALE GENOMIC DNA]</scope>
    <source>
        <strain evidence="2">cv. Valencia</strain>
    </source>
</reference>
<keyword evidence="2" id="KW-1185">Reference proteome</keyword>
<proteinExistence type="predicted"/>
<sequence length="437" mass="49334">MFERKFYKTRICVLYQKGRCSRPTCSFAHGDAELRRPFRSHHGGPDYRVGDLRDKLDRRLSPQKIYSPGRDTRGRNRFRGLSPSRSPENKSDRKRWKKQHLDGPREFSASLKISDGIDDRVKERKFTPSDSKVVLLEQLKEVQLDINVLEDRKLQLETNEEEKGQEADILSSRIKELETQLQKEKEESKRSQARLQKLGYHLGLDATKVGGNEEDSSINIMSDEETTNYHLVDPQNEKQTIPSPNKKKLHVDRDTTNGFVPEVTSVLVSLDFRSPILFLILFNAASLGVLANLTKDGGRVAESVHLKEVSRWNQHPTNHGSVADESKLKGKNVSTSWFSAQAKNVRSANALALPSTGIAAHVNDEEIEVEVEQIEEIDMASAGTGKGATYMAKGLQFRLPPPLPIPRNAYIEVSLLGIAYWIYSICPHLCVHNSKSP</sequence>
<organism evidence="1 2">
    <name type="scientific">Citrus sinensis</name>
    <name type="common">Sweet orange</name>
    <name type="synonym">Citrus aurantium var. sinensis</name>
    <dbReference type="NCBI Taxonomy" id="2711"/>
    <lineage>
        <taxon>Eukaryota</taxon>
        <taxon>Viridiplantae</taxon>
        <taxon>Streptophyta</taxon>
        <taxon>Embryophyta</taxon>
        <taxon>Tracheophyta</taxon>
        <taxon>Spermatophyta</taxon>
        <taxon>Magnoliopsida</taxon>
        <taxon>eudicotyledons</taxon>
        <taxon>Gunneridae</taxon>
        <taxon>Pentapetalae</taxon>
        <taxon>rosids</taxon>
        <taxon>malvids</taxon>
        <taxon>Sapindales</taxon>
        <taxon>Rutaceae</taxon>
        <taxon>Aurantioideae</taxon>
        <taxon>Citrus</taxon>
    </lineage>
</organism>
<evidence type="ECO:0000313" key="1">
    <source>
        <dbReference type="EMBL" id="KAH9793057.1"/>
    </source>
</evidence>
<accession>A0ACB8N5B8</accession>
<name>A0ACB8N5B8_CITSI</name>
<dbReference type="EMBL" id="CM039171">
    <property type="protein sequence ID" value="KAH9793057.1"/>
    <property type="molecule type" value="Genomic_DNA"/>
</dbReference>
<comment type="caution">
    <text evidence="1">The sequence shown here is derived from an EMBL/GenBank/DDBJ whole genome shotgun (WGS) entry which is preliminary data.</text>
</comment>
<gene>
    <name evidence="1" type="ORF">KPL71_004402</name>
</gene>
<protein>
    <submittedName>
        <fullName evidence="1">Zinc finger CCCH domain-containing protein 13</fullName>
    </submittedName>
</protein>
<dbReference type="Proteomes" id="UP000829398">
    <property type="component" value="Chromosome 2"/>
</dbReference>
<evidence type="ECO:0000313" key="2">
    <source>
        <dbReference type="Proteomes" id="UP000829398"/>
    </source>
</evidence>